<evidence type="ECO:0000313" key="2">
    <source>
        <dbReference type="EMBL" id="SDD00188.1"/>
    </source>
</evidence>
<evidence type="ECO:0000259" key="1">
    <source>
        <dbReference type="Pfam" id="PF04248"/>
    </source>
</evidence>
<accession>A0A1G6R6P1</accession>
<evidence type="ECO:0000313" key="3">
    <source>
        <dbReference type="Proteomes" id="UP000199417"/>
    </source>
</evidence>
<dbReference type="EMBL" id="FNAB01000002">
    <property type="protein sequence ID" value="SDD00188.1"/>
    <property type="molecule type" value="Genomic_DNA"/>
</dbReference>
<dbReference type="Pfam" id="PF04248">
    <property type="entry name" value="NTP_transf_9"/>
    <property type="match status" value="1"/>
</dbReference>
<dbReference type="RefSeq" id="WP_072844154.1">
    <property type="nucleotide sequence ID" value="NZ_FNAB01000002.1"/>
</dbReference>
<keyword evidence="3" id="KW-1185">Reference proteome</keyword>
<dbReference type="PANTHER" id="PTHR34310:SF9">
    <property type="entry name" value="BLR5716 PROTEIN"/>
    <property type="match status" value="1"/>
</dbReference>
<dbReference type="Gene3D" id="2.170.150.40">
    <property type="entry name" value="Domain of unknown function (DUF427)"/>
    <property type="match status" value="2"/>
</dbReference>
<proteinExistence type="predicted"/>
<dbReference type="InterPro" id="IPR007361">
    <property type="entry name" value="DUF427"/>
</dbReference>
<organism evidence="2 3">
    <name type="scientific">Rhodococcus tukisamuensis</name>
    <dbReference type="NCBI Taxonomy" id="168276"/>
    <lineage>
        <taxon>Bacteria</taxon>
        <taxon>Bacillati</taxon>
        <taxon>Actinomycetota</taxon>
        <taxon>Actinomycetes</taxon>
        <taxon>Mycobacteriales</taxon>
        <taxon>Nocardiaceae</taxon>
        <taxon>Rhodococcus</taxon>
    </lineage>
</organism>
<feature type="domain" description="DUF427" evidence="1">
    <location>
        <begin position="138"/>
        <end position="227"/>
    </location>
</feature>
<dbReference type="AlphaFoldDB" id="A0A1G6R6P1"/>
<dbReference type="Proteomes" id="UP000199417">
    <property type="component" value="Unassembled WGS sequence"/>
</dbReference>
<sequence>MRVEPSDRWVRGLTGDTVVVSSFAPLLFWEDAFPVPSYAYPHEDVRTDLLRPGSEPASPHPFFGPHGPVSEWFDLETGDGRTLRAIAWVRDDPALADHIVCSWEPGLLDRWLEEDEEVSGHPRDPHARVDALPSSRHVTVALDGVVLAETSSPVLLFETGLPTRYYLPREDVDLGKLTARSRRTHCPYKGDAEEYWDAPGAEGVAWSYPHPYPAVAAIAGRVAFYNELVDITVDGHAPA</sequence>
<dbReference type="InterPro" id="IPR038694">
    <property type="entry name" value="DUF427_sf"/>
</dbReference>
<dbReference type="PANTHER" id="PTHR34310">
    <property type="entry name" value="DUF427 DOMAIN PROTEIN (AFU_ORTHOLOGUE AFUA_3G02220)"/>
    <property type="match status" value="1"/>
</dbReference>
<protein>
    <submittedName>
        <fullName evidence="2">Uncharacterized conserved protein, DUF427 family</fullName>
    </submittedName>
</protein>
<reference evidence="2 3" key="1">
    <citation type="submission" date="2016-10" db="EMBL/GenBank/DDBJ databases">
        <authorList>
            <person name="de Groot N.N."/>
        </authorList>
    </citation>
    <scope>NUCLEOTIDE SEQUENCE [LARGE SCALE GENOMIC DNA]</scope>
    <source>
        <strain evidence="2 3">JCM 11308</strain>
    </source>
</reference>
<name>A0A1G6R6P1_9NOCA</name>
<gene>
    <name evidence="2" type="ORF">SAMN05444580_102353</name>
</gene>